<dbReference type="Gene3D" id="3.90.820.10">
    <property type="entry name" value="Structural Genomics, Unknown Function 30-nov-00 1gh9 Mol_id"/>
    <property type="match status" value="1"/>
</dbReference>
<evidence type="ECO:0000313" key="2">
    <source>
        <dbReference type="EMBL" id="MFF4523150.1"/>
    </source>
</evidence>
<reference evidence="2 3" key="1">
    <citation type="submission" date="2024-10" db="EMBL/GenBank/DDBJ databases">
        <title>The Natural Products Discovery Center: Release of the First 8490 Sequenced Strains for Exploring Actinobacteria Biosynthetic Diversity.</title>
        <authorList>
            <person name="Kalkreuter E."/>
            <person name="Kautsar S.A."/>
            <person name="Yang D."/>
            <person name="Bader C.D."/>
            <person name="Teijaro C.N."/>
            <person name="Fluegel L."/>
            <person name="Davis C.M."/>
            <person name="Simpson J.R."/>
            <person name="Lauterbach L."/>
            <person name="Steele A.D."/>
            <person name="Gui C."/>
            <person name="Meng S."/>
            <person name="Li G."/>
            <person name="Viehrig K."/>
            <person name="Ye F."/>
            <person name="Su P."/>
            <person name="Kiefer A.F."/>
            <person name="Nichols A."/>
            <person name="Cepeda A.J."/>
            <person name="Yan W."/>
            <person name="Fan B."/>
            <person name="Jiang Y."/>
            <person name="Adhikari A."/>
            <person name="Zheng C.-J."/>
            <person name="Schuster L."/>
            <person name="Cowan T.M."/>
            <person name="Smanski M.J."/>
            <person name="Chevrette M.G."/>
            <person name="De Carvalho L.P.S."/>
            <person name="Shen B."/>
        </authorList>
    </citation>
    <scope>NUCLEOTIDE SEQUENCE [LARGE SCALE GENOMIC DNA]</scope>
    <source>
        <strain evidence="2 3">NPDC001390</strain>
    </source>
</reference>
<dbReference type="InterPro" id="IPR005153">
    <property type="entry name" value="MbtH-like_dom"/>
</dbReference>
<name>A0ABW6UIA9_9ACTN</name>
<dbReference type="EMBL" id="JBIAWJ010000008">
    <property type="protein sequence ID" value="MFF4523150.1"/>
    <property type="molecule type" value="Genomic_DNA"/>
</dbReference>
<keyword evidence="3" id="KW-1185">Reference proteome</keyword>
<feature type="domain" description="MbtH-like" evidence="1">
    <location>
        <begin position="9"/>
        <end position="59"/>
    </location>
</feature>
<dbReference type="PANTHER" id="PTHR38444">
    <property type="entry name" value="ENTEROBACTIN BIOSYNTHESIS PROTEIN YBDZ"/>
    <property type="match status" value="1"/>
</dbReference>
<dbReference type="InterPro" id="IPR038020">
    <property type="entry name" value="MbtH-like_sf"/>
</dbReference>
<accession>A0ABW6UIA9</accession>
<proteinExistence type="predicted"/>
<comment type="caution">
    <text evidence="2">The sequence shown here is derived from an EMBL/GenBank/DDBJ whole genome shotgun (WGS) entry which is preliminary data.</text>
</comment>
<dbReference type="PANTHER" id="PTHR38444:SF1">
    <property type="entry name" value="ENTEROBACTIN BIOSYNTHESIS PROTEIN YBDZ"/>
    <property type="match status" value="1"/>
</dbReference>
<organism evidence="2 3">
    <name type="scientific">Streptomyces bluensis</name>
    <dbReference type="NCBI Taxonomy" id="33897"/>
    <lineage>
        <taxon>Bacteria</taxon>
        <taxon>Bacillati</taxon>
        <taxon>Actinomycetota</taxon>
        <taxon>Actinomycetes</taxon>
        <taxon>Kitasatosporales</taxon>
        <taxon>Streptomycetaceae</taxon>
        <taxon>Streptomyces</taxon>
    </lineage>
</organism>
<dbReference type="InterPro" id="IPR037407">
    <property type="entry name" value="MLP_fam"/>
</dbReference>
<evidence type="ECO:0000259" key="1">
    <source>
        <dbReference type="SMART" id="SM00923"/>
    </source>
</evidence>
<evidence type="ECO:0000313" key="3">
    <source>
        <dbReference type="Proteomes" id="UP001602058"/>
    </source>
</evidence>
<dbReference type="RefSeq" id="WP_387887330.1">
    <property type="nucleotide sequence ID" value="NZ_JBIAWJ010000008.1"/>
</dbReference>
<dbReference type="SUPFAM" id="SSF160582">
    <property type="entry name" value="MbtH-like"/>
    <property type="match status" value="1"/>
</dbReference>
<gene>
    <name evidence="2" type="ORF">ACFY1D_17265</name>
</gene>
<protein>
    <submittedName>
        <fullName evidence="2">MbtH family protein</fullName>
    </submittedName>
</protein>
<sequence>MPVDGSFGEGDSEADVVYDVVVNHEEQYSFWPVGRPVPAGWTAVGFQGSKSQVLDHIETVWTDITPLSVRQALARTPSRRRPSA</sequence>
<dbReference type="Pfam" id="PF03621">
    <property type="entry name" value="MbtH"/>
    <property type="match status" value="1"/>
</dbReference>
<dbReference type="Proteomes" id="UP001602058">
    <property type="component" value="Unassembled WGS sequence"/>
</dbReference>
<dbReference type="SMART" id="SM00923">
    <property type="entry name" value="MbtH"/>
    <property type="match status" value="1"/>
</dbReference>